<evidence type="ECO:0000313" key="1">
    <source>
        <dbReference type="EMBL" id="CAD8210168.1"/>
    </source>
</evidence>
<sequence>MQQTYTLQEKGFLNLVNKCYQMIDHYKNQNEKISTVLLIGQIGSGKSTIFNFLSGANFYINEFNRLSLEIKSTGYYEIKEFQESQQEMPKFNKNIQNNHLIIDFSLQLSNEGALNQLLIELIYNKIVNSGRIKLIYIILCSDKLYQGWSRQLQEFTQQFNISKLDLLFNNYCGELSVEKLTENIKKSIILIKVNRFDCVFNDNSRKELWSKIEQTKNYVNQSCEKFTILLSNVAQQAVVIYLTHLQENLNQKYKSLSKCETKNIQQDLSELLNSITIGNQQTPLIWYLKFISTCDKIAKTLSAQSSTTNEIRDFTKAFQLYKQLSQSNESFRYLDIINQIGKLKERFKIIEMKQQSLTMQRWGMN</sequence>
<reference evidence="1" key="1">
    <citation type="submission" date="2021-01" db="EMBL/GenBank/DDBJ databases">
        <authorList>
            <consortium name="Genoscope - CEA"/>
            <person name="William W."/>
        </authorList>
    </citation>
    <scope>NUCLEOTIDE SEQUENCE</scope>
</reference>
<organism evidence="1 2">
    <name type="scientific">Paramecium octaurelia</name>
    <dbReference type="NCBI Taxonomy" id="43137"/>
    <lineage>
        <taxon>Eukaryota</taxon>
        <taxon>Sar</taxon>
        <taxon>Alveolata</taxon>
        <taxon>Ciliophora</taxon>
        <taxon>Intramacronucleata</taxon>
        <taxon>Oligohymenophorea</taxon>
        <taxon>Peniculida</taxon>
        <taxon>Parameciidae</taxon>
        <taxon>Paramecium</taxon>
    </lineage>
</organism>
<dbReference type="OMA" id="VIFNDYS"/>
<dbReference type="EMBL" id="CAJJDP010000152">
    <property type="protein sequence ID" value="CAD8210168.1"/>
    <property type="molecule type" value="Genomic_DNA"/>
</dbReference>
<dbReference type="AlphaFoldDB" id="A0A8S1YAD8"/>
<keyword evidence="2" id="KW-1185">Reference proteome</keyword>
<proteinExistence type="predicted"/>
<evidence type="ECO:0008006" key="3">
    <source>
        <dbReference type="Google" id="ProtNLM"/>
    </source>
</evidence>
<accession>A0A8S1YAD8</accession>
<protein>
    <recommendedName>
        <fullName evidence="3">G domain-containing protein</fullName>
    </recommendedName>
</protein>
<comment type="caution">
    <text evidence="1">The sequence shown here is derived from an EMBL/GenBank/DDBJ whole genome shotgun (WGS) entry which is preliminary data.</text>
</comment>
<evidence type="ECO:0000313" key="2">
    <source>
        <dbReference type="Proteomes" id="UP000683925"/>
    </source>
</evidence>
<dbReference type="Proteomes" id="UP000683925">
    <property type="component" value="Unassembled WGS sequence"/>
</dbReference>
<dbReference type="OrthoDB" id="10529002at2759"/>
<name>A0A8S1YAD8_PAROT</name>
<gene>
    <name evidence="1" type="ORF">POCTA_138.1.T1500028</name>
</gene>